<organism evidence="1 2">
    <name type="scientific">Cypionkella aquatica</name>
    <dbReference type="NCBI Taxonomy" id="1756042"/>
    <lineage>
        <taxon>Bacteria</taxon>
        <taxon>Pseudomonadati</taxon>
        <taxon>Pseudomonadota</taxon>
        <taxon>Alphaproteobacteria</taxon>
        <taxon>Rhodobacterales</taxon>
        <taxon>Paracoccaceae</taxon>
        <taxon>Cypionkella</taxon>
    </lineage>
</organism>
<sequence>MWVKSSYKTVTFAQILRKTRHIGCPRKELRRWASCGKAGLPQPETKVPAHLAPDPLTTSPAVKVACITTVRNDRIFLRKWIDYYGGNFGRQSLFVIIDGLDETIPAGFEGVNFLHLRHRDWAAEVSNVPLRRVVMEHNRSRAISDLARTLWRYDYDAVIATDVDEFLVADPARHASLDAFIQSHKPRTATLSGMGLDVVQDLKSEPAIDPSQPFLAQRRVAVVSNAYTKPVLAFKPITWGAGLHRVKRRNFHIHPDLYMFHFGMIDYETAMGRANDPNLIAAGWGPHMQRRESLFRMVEAATPTPAEPLLDDFRSRLTWKRRLLAWNKPAPLPGPPVVLIPQGLRSVL</sequence>
<dbReference type="AlphaFoldDB" id="A0AA37X2C3"/>
<dbReference type="Pfam" id="PF13704">
    <property type="entry name" value="Glyco_tranf_2_4"/>
    <property type="match status" value="1"/>
</dbReference>
<gene>
    <name evidence="1" type="ORF">GCM10010873_29230</name>
</gene>
<accession>A0AA37X2C3</accession>
<comment type="caution">
    <text evidence="1">The sequence shown here is derived from an EMBL/GenBank/DDBJ whole genome shotgun (WGS) entry which is preliminary data.</text>
</comment>
<evidence type="ECO:0008006" key="3">
    <source>
        <dbReference type="Google" id="ProtNLM"/>
    </source>
</evidence>
<keyword evidence="2" id="KW-1185">Reference proteome</keyword>
<dbReference type="EMBL" id="BSPP01000010">
    <property type="protein sequence ID" value="GLS87949.1"/>
    <property type="molecule type" value="Genomic_DNA"/>
</dbReference>
<proteinExistence type="predicted"/>
<protein>
    <recommendedName>
        <fullName evidence="3">Glycosyltransferase family 2 protein</fullName>
    </recommendedName>
</protein>
<evidence type="ECO:0000313" key="2">
    <source>
        <dbReference type="Proteomes" id="UP001157355"/>
    </source>
</evidence>
<name>A0AA37X2C3_9RHOB</name>
<reference evidence="1 2" key="1">
    <citation type="journal article" date="2014" name="Int. J. Syst. Evol. Microbiol.">
        <title>Complete genome sequence of Corynebacterium casei LMG S-19264T (=DSM 44701T), isolated from a smear-ripened cheese.</title>
        <authorList>
            <consortium name="US DOE Joint Genome Institute (JGI-PGF)"/>
            <person name="Walter F."/>
            <person name="Albersmeier A."/>
            <person name="Kalinowski J."/>
            <person name="Ruckert C."/>
        </authorList>
    </citation>
    <scope>NUCLEOTIDE SEQUENCE [LARGE SCALE GENOMIC DNA]</scope>
    <source>
        <strain evidence="1 2">NBRC 111766</strain>
    </source>
</reference>
<dbReference type="Proteomes" id="UP001157355">
    <property type="component" value="Unassembled WGS sequence"/>
</dbReference>
<evidence type="ECO:0000313" key="1">
    <source>
        <dbReference type="EMBL" id="GLS87949.1"/>
    </source>
</evidence>